<feature type="domain" description="GST N-terminal" evidence="1">
    <location>
        <begin position="3"/>
        <end position="85"/>
    </location>
</feature>
<evidence type="ECO:0000259" key="1">
    <source>
        <dbReference type="PROSITE" id="PS50404"/>
    </source>
</evidence>
<organism evidence="3 4">
    <name type="scientific">Maricaulis maris</name>
    <dbReference type="NCBI Taxonomy" id="74318"/>
    <lineage>
        <taxon>Bacteria</taxon>
        <taxon>Pseudomonadati</taxon>
        <taxon>Pseudomonadota</taxon>
        <taxon>Alphaproteobacteria</taxon>
        <taxon>Maricaulales</taxon>
        <taxon>Maricaulaceae</taxon>
        <taxon>Maricaulis</taxon>
    </lineage>
</organism>
<dbReference type="PANTHER" id="PTHR44051">
    <property type="entry name" value="GLUTATHIONE S-TRANSFERASE-RELATED"/>
    <property type="match status" value="1"/>
</dbReference>
<evidence type="ECO:0000313" key="4">
    <source>
        <dbReference type="Proteomes" id="UP000273675"/>
    </source>
</evidence>
<dbReference type="CDD" id="cd03056">
    <property type="entry name" value="GST_N_4"/>
    <property type="match status" value="1"/>
</dbReference>
<dbReference type="SUPFAM" id="SSF47616">
    <property type="entry name" value="GST C-terminal domain-like"/>
    <property type="match status" value="1"/>
</dbReference>
<dbReference type="Pfam" id="PF00043">
    <property type="entry name" value="GST_C"/>
    <property type="match status" value="1"/>
</dbReference>
<dbReference type="PANTHER" id="PTHR44051:SF2">
    <property type="entry name" value="HYPOTHETICAL GLUTATHIONE S-TRANSFERASE LIKE PROTEIN"/>
    <property type="match status" value="1"/>
</dbReference>
<gene>
    <name evidence="3" type="ORF">C7435_1393</name>
</gene>
<dbReference type="SFLD" id="SFLDG00358">
    <property type="entry name" value="Main_(cytGST)"/>
    <property type="match status" value="1"/>
</dbReference>
<sequence length="207" mass="23542">MTQPVRIYGDRHSGNCLKVKWTADRLAIPYDWHEVNVVKGETRTDDFLAINPAGQVPCLEREDGRILAQSNAIIIHLAAGSALIPADPFDHAKMLEWMFWEQYSHEPFIAVRRFQKAFQHMSEDAIDPQLMAKGRRALGVMEMRLLSRDFIVRDQLTLADIALVAYTRVADEGGFDLDEFLGVRGWIARVESELELDYDEGRVTVPG</sequence>
<dbReference type="RefSeq" id="WP_075190445.1">
    <property type="nucleotide sequence ID" value="NZ_RBIM01000003.1"/>
</dbReference>
<dbReference type="SUPFAM" id="SSF52833">
    <property type="entry name" value="Thioredoxin-like"/>
    <property type="match status" value="1"/>
</dbReference>
<dbReference type="Proteomes" id="UP000273675">
    <property type="component" value="Unassembled WGS sequence"/>
</dbReference>
<evidence type="ECO:0000259" key="2">
    <source>
        <dbReference type="PROSITE" id="PS50405"/>
    </source>
</evidence>
<proteinExistence type="predicted"/>
<dbReference type="SFLD" id="SFLDS00019">
    <property type="entry name" value="Glutathione_Transferase_(cytos"/>
    <property type="match status" value="1"/>
</dbReference>
<feature type="domain" description="GST C-terminal" evidence="2">
    <location>
        <begin position="87"/>
        <end position="207"/>
    </location>
</feature>
<protein>
    <submittedName>
        <fullName evidence="3">Glutathione S-transferase</fullName>
    </submittedName>
</protein>
<dbReference type="InterPro" id="IPR010987">
    <property type="entry name" value="Glutathione-S-Trfase_C-like"/>
</dbReference>
<dbReference type="Gene3D" id="1.20.1050.10">
    <property type="match status" value="1"/>
</dbReference>
<dbReference type="Pfam" id="PF13409">
    <property type="entry name" value="GST_N_2"/>
    <property type="match status" value="1"/>
</dbReference>
<dbReference type="PROSITE" id="PS50404">
    <property type="entry name" value="GST_NTER"/>
    <property type="match status" value="1"/>
</dbReference>
<dbReference type="InterPro" id="IPR040079">
    <property type="entry name" value="Glutathione_S-Trfase"/>
</dbReference>
<dbReference type="InterPro" id="IPR004045">
    <property type="entry name" value="Glutathione_S-Trfase_N"/>
</dbReference>
<dbReference type="PROSITE" id="PS50405">
    <property type="entry name" value="GST_CTER"/>
    <property type="match status" value="1"/>
</dbReference>
<dbReference type="OrthoDB" id="9810080at2"/>
<dbReference type="EMBL" id="RBIM01000003">
    <property type="protein sequence ID" value="RKR00193.1"/>
    <property type="molecule type" value="Genomic_DNA"/>
</dbReference>
<dbReference type="InterPro" id="IPR004046">
    <property type="entry name" value="GST_C"/>
</dbReference>
<accession>A0A495DD51</accession>
<evidence type="ECO:0000313" key="3">
    <source>
        <dbReference type="EMBL" id="RKR00193.1"/>
    </source>
</evidence>
<name>A0A495DD51_9PROT</name>
<comment type="caution">
    <text evidence="3">The sequence shown here is derived from an EMBL/GenBank/DDBJ whole genome shotgun (WGS) entry which is preliminary data.</text>
</comment>
<dbReference type="AlphaFoldDB" id="A0A495DD51"/>
<dbReference type="SFLD" id="SFLDG01151">
    <property type="entry name" value="Main.2:_Nu-like"/>
    <property type="match status" value="1"/>
</dbReference>
<dbReference type="InterPro" id="IPR036282">
    <property type="entry name" value="Glutathione-S-Trfase_C_sf"/>
</dbReference>
<dbReference type="InterPro" id="IPR036249">
    <property type="entry name" value="Thioredoxin-like_sf"/>
</dbReference>
<reference evidence="3 4" key="1">
    <citation type="submission" date="2018-10" db="EMBL/GenBank/DDBJ databases">
        <title>Genomic Encyclopedia of Type Strains, Phase IV (KMG-IV): sequencing the most valuable type-strain genomes for metagenomic binning, comparative biology and taxonomic classification.</title>
        <authorList>
            <person name="Goeker M."/>
        </authorList>
    </citation>
    <scope>NUCLEOTIDE SEQUENCE [LARGE SCALE GENOMIC DNA]</scope>
    <source>
        <strain evidence="3 4">DSM 4734</strain>
    </source>
</reference>
<dbReference type="GO" id="GO:0016740">
    <property type="term" value="F:transferase activity"/>
    <property type="evidence" value="ECO:0007669"/>
    <property type="project" value="UniProtKB-KW"/>
</dbReference>
<keyword evidence="3" id="KW-0808">Transferase</keyword>
<dbReference type="Gene3D" id="3.40.30.10">
    <property type="entry name" value="Glutaredoxin"/>
    <property type="match status" value="1"/>
</dbReference>